<gene>
    <name evidence="1" type="ORF">OCTVUL_1B009889</name>
</gene>
<proteinExistence type="predicted"/>
<keyword evidence="2" id="KW-1185">Reference proteome</keyword>
<organism evidence="1 2">
    <name type="scientific">Octopus vulgaris</name>
    <name type="common">Common octopus</name>
    <dbReference type="NCBI Taxonomy" id="6645"/>
    <lineage>
        <taxon>Eukaryota</taxon>
        <taxon>Metazoa</taxon>
        <taxon>Spiralia</taxon>
        <taxon>Lophotrochozoa</taxon>
        <taxon>Mollusca</taxon>
        <taxon>Cephalopoda</taxon>
        <taxon>Coleoidea</taxon>
        <taxon>Octopodiformes</taxon>
        <taxon>Octopoda</taxon>
        <taxon>Incirrata</taxon>
        <taxon>Octopodidae</taxon>
        <taxon>Octopus</taxon>
    </lineage>
</organism>
<accession>A0AA36FEQ6</accession>
<dbReference type="Proteomes" id="UP001162480">
    <property type="component" value="Chromosome 17"/>
</dbReference>
<sequence>MCDLTASEKSVVTCEQVKGKSTLEIFEIIGRYRKSVKKIVTAPTKTLKRADKGQPMAVSQRSQREAVKKPSFATGELFKSFGVTTMSRTTRCPFLKKKTTEYQQQSGFCGLRKMKPLPPNYTQ</sequence>
<name>A0AA36FEQ6_OCTVU</name>
<evidence type="ECO:0000313" key="1">
    <source>
        <dbReference type="EMBL" id="CAI9735650.1"/>
    </source>
</evidence>
<protein>
    <submittedName>
        <fullName evidence="1">Uncharacterized protein</fullName>
    </submittedName>
</protein>
<dbReference type="EMBL" id="OX597830">
    <property type="protein sequence ID" value="CAI9735650.1"/>
    <property type="molecule type" value="Genomic_DNA"/>
</dbReference>
<dbReference type="AlphaFoldDB" id="A0AA36FEQ6"/>
<evidence type="ECO:0000313" key="2">
    <source>
        <dbReference type="Proteomes" id="UP001162480"/>
    </source>
</evidence>
<reference evidence="1" key="1">
    <citation type="submission" date="2023-08" db="EMBL/GenBank/DDBJ databases">
        <authorList>
            <person name="Alioto T."/>
            <person name="Alioto T."/>
            <person name="Gomez Garrido J."/>
        </authorList>
    </citation>
    <scope>NUCLEOTIDE SEQUENCE</scope>
</reference>